<gene>
    <name evidence="3" type="ORF">BBOMB_0449</name>
</gene>
<dbReference type="OrthoDB" id="3218134at2"/>
<evidence type="ECO:0000256" key="2">
    <source>
        <dbReference type="SAM" id="Phobius"/>
    </source>
</evidence>
<feature type="transmembrane region" description="Helical" evidence="2">
    <location>
        <begin position="91"/>
        <end position="112"/>
    </location>
</feature>
<dbReference type="GO" id="GO:0005886">
    <property type="term" value="C:plasma membrane"/>
    <property type="evidence" value="ECO:0007669"/>
    <property type="project" value="TreeGrafter"/>
</dbReference>
<dbReference type="STRING" id="1341695.BBOMB_0449"/>
<evidence type="ECO:0008006" key="5">
    <source>
        <dbReference type="Google" id="ProtNLM"/>
    </source>
</evidence>
<dbReference type="PANTHER" id="PTHR37313:SF1">
    <property type="entry name" value="UPF0749 PROTEIN RV1823"/>
    <property type="match status" value="1"/>
</dbReference>
<dbReference type="RefSeq" id="WP_044086627.1">
    <property type="nucleotide sequence ID" value="NZ_ATLK01000001.1"/>
</dbReference>
<keyword evidence="2" id="KW-1133">Transmembrane helix</keyword>
<evidence type="ECO:0000256" key="1">
    <source>
        <dbReference type="ARBA" id="ARBA00009108"/>
    </source>
</evidence>
<protein>
    <recommendedName>
        <fullName evidence="5">Membrane associated protein</fullName>
    </recommendedName>
</protein>
<reference evidence="3 4" key="1">
    <citation type="journal article" date="2014" name="Appl. Environ. Microbiol.">
        <title>Genomic encyclopedia of type strains of the genus Bifidobacterium.</title>
        <authorList>
            <person name="Milani C."/>
            <person name="Lugli G.A."/>
            <person name="Duranti S."/>
            <person name="Turroni F."/>
            <person name="Bottacini F."/>
            <person name="Mangifesta M."/>
            <person name="Sanchez B."/>
            <person name="Viappiani A."/>
            <person name="Mancabelli L."/>
            <person name="Taminiau B."/>
            <person name="Delcenserie V."/>
            <person name="Barrangou R."/>
            <person name="Margolles A."/>
            <person name="van Sinderen D."/>
            <person name="Ventura M."/>
        </authorList>
    </citation>
    <scope>NUCLEOTIDE SEQUENCE [LARGE SCALE GENOMIC DNA]</scope>
    <source>
        <strain evidence="3 4">DSM 19703</strain>
    </source>
</reference>
<dbReference type="Gene3D" id="3.30.70.1880">
    <property type="entry name" value="Protein of unknown function DUF881"/>
    <property type="match status" value="1"/>
</dbReference>
<accession>A0A080N2D4</accession>
<evidence type="ECO:0000313" key="3">
    <source>
        <dbReference type="EMBL" id="KFF31117.1"/>
    </source>
</evidence>
<dbReference type="PANTHER" id="PTHR37313">
    <property type="entry name" value="UPF0749 PROTEIN RV1825"/>
    <property type="match status" value="1"/>
</dbReference>
<keyword evidence="2" id="KW-0472">Membrane</keyword>
<keyword evidence="4" id="KW-1185">Reference proteome</keyword>
<keyword evidence="2" id="KW-0812">Transmembrane</keyword>
<dbReference type="eggNOG" id="COG3879">
    <property type="taxonomic scope" value="Bacteria"/>
</dbReference>
<dbReference type="Pfam" id="PF05949">
    <property type="entry name" value="DUF881"/>
    <property type="match status" value="1"/>
</dbReference>
<dbReference type="InterPro" id="IPR010273">
    <property type="entry name" value="DUF881"/>
</dbReference>
<proteinExistence type="inferred from homology"/>
<dbReference type="EMBL" id="ATLK01000001">
    <property type="protein sequence ID" value="KFF31117.1"/>
    <property type="molecule type" value="Genomic_DNA"/>
</dbReference>
<organism evidence="3 4">
    <name type="scientific">Bifidobacterium bombi DSM 19703</name>
    <dbReference type="NCBI Taxonomy" id="1341695"/>
    <lineage>
        <taxon>Bacteria</taxon>
        <taxon>Bacillati</taxon>
        <taxon>Actinomycetota</taxon>
        <taxon>Actinomycetes</taxon>
        <taxon>Bifidobacteriales</taxon>
        <taxon>Bifidobacteriaceae</taxon>
        <taxon>Bifidobacterium</taxon>
    </lineage>
</organism>
<name>A0A080N2D4_9BIFI</name>
<comment type="similarity">
    <text evidence="1">Belongs to the UPF0749 family.</text>
</comment>
<evidence type="ECO:0000313" key="4">
    <source>
        <dbReference type="Proteomes" id="UP000028730"/>
    </source>
</evidence>
<comment type="caution">
    <text evidence="3">The sequence shown here is derived from an EMBL/GenBank/DDBJ whole genome shotgun (WGS) entry which is preliminary data.</text>
</comment>
<dbReference type="AlphaFoldDB" id="A0A080N2D4"/>
<sequence>MSASRVRPPSFAPSNDDKPIQHRAVFSTSAKNLTSYYAGSLDDGPAPMLSQRRRNIDEGLHLIDDLTNRSLDPMFSDSQLVSHQRSAAVVWFNRIVVFIICLAVGFCGTLMVKQLNTDPRKAVRSSLINELQQQNSVLSKNTAEVGDLHAKISKQSENVSHDETNPVFTQDEMSNSTIAVSGPGITLTIADPLSTGSQNSLAIPSEPTTTRVRVVTDADLQAFVCLLWHSGAEAIAINDHRVGVSTSVRTAGSVILVGVDQVSSPYVIKAIGDSKTLANSVNGKAQPKLYASLENAGIHPQIKRERSLGLAAATTNELTYARRRK</sequence>
<dbReference type="Proteomes" id="UP000028730">
    <property type="component" value="Unassembled WGS sequence"/>
</dbReference>